<dbReference type="Proteomes" id="UP000602510">
    <property type="component" value="Unassembled WGS sequence"/>
</dbReference>
<accession>A0A833RTF5</accession>
<proteinExistence type="predicted"/>
<protein>
    <recommendedName>
        <fullName evidence="4">Crinkler (CRN) family protein</fullName>
    </recommendedName>
</protein>
<evidence type="ECO:0000313" key="2">
    <source>
        <dbReference type="EMBL" id="KAF4032817.1"/>
    </source>
</evidence>
<dbReference type="EMBL" id="WSZM01000462">
    <property type="protein sequence ID" value="KAF4032817.1"/>
    <property type="molecule type" value="Genomic_DNA"/>
</dbReference>
<evidence type="ECO:0000256" key="1">
    <source>
        <dbReference type="SAM" id="MobiDB-lite"/>
    </source>
</evidence>
<reference evidence="2" key="1">
    <citation type="submission" date="2020-04" db="EMBL/GenBank/DDBJ databases">
        <title>Hybrid Assembly of Korean Phytophthora infestans isolates.</title>
        <authorList>
            <person name="Prokchorchik M."/>
            <person name="Lee Y."/>
            <person name="Seo J."/>
            <person name="Cho J.-H."/>
            <person name="Park Y.-E."/>
            <person name="Jang D.-C."/>
            <person name="Im J.-S."/>
            <person name="Choi J.-G."/>
            <person name="Park H.-J."/>
            <person name="Lee G.-B."/>
            <person name="Lee Y.-G."/>
            <person name="Hong S.-Y."/>
            <person name="Cho K."/>
            <person name="Sohn K.H."/>
        </authorList>
    </citation>
    <scope>NUCLEOTIDE SEQUENCE</scope>
    <source>
        <strain evidence="2">KR_1_A1</strain>
    </source>
</reference>
<comment type="caution">
    <text evidence="2">The sequence shown here is derived from an EMBL/GenBank/DDBJ whole genome shotgun (WGS) entry which is preliminary data.</text>
</comment>
<evidence type="ECO:0000313" key="3">
    <source>
        <dbReference type="Proteomes" id="UP000602510"/>
    </source>
</evidence>
<feature type="region of interest" description="Disordered" evidence="1">
    <location>
        <begin position="1"/>
        <end position="60"/>
    </location>
</feature>
<sequence length="443" mass="50133">MFHKLTEENRERDRKQANEIRKLAGETRKLAEESRERDRKRAEEVRKLAEENREQNRKQAEEIRQHFEKFGNPATPTKTDAQLGYEHLELLQLKGFVSSAKETVGADAFCEVYKWLPQSAFVGNSNTDLKPDEFVTHRGMYQKMPVPNDDVSRVGTSFRFGTAIKALFDCLVLFESKITKDLEGAPFGQVVRYTQHLFPKGPGSAVLFNRKLFWLIESINGAVVRVTEAAWVMEGSKALFRDFITKNLSPWVTRLTAACSTLNVEVVEGDAFLRHGAFGRVFKVKRVEYEALVHAQDTDLVIRPVGEATEISDGAAMLLSPVGKPISYPTTSQEARVLFDMLWQLHSAGMAHGDPRVPNMIVMDEQRLWIDLYELWDASPTLMQNDAKILTKSILHVSSKDLLDSELESLINNYGTIPPIQANLNLLADKVGEKLEEVPRLDS</sequence>
<dbReference type="AlphaFoldDB" id="A0A833RTF5"/>
<name>A0A833RTF5_PHYIN</name>
<keyword evidence="3" id="KW-1185">Reference proteome</keyword>
<organism evidence="2 3">
    <name type="scientific">Phytophthora infestans</name>
    <name type="common">Potato late blight agent</name>
    <name type="synonym">Botrytis infestans</name>
    <dbReference type="NCBI Taxonomy" id="4787"/>
    <lineage>
        <taxon>Eukaryota</taxon>
        <taxon>Sar</taxon>
        <taxon>Stramenopiles</taxon>
        <taxon>Oomycota</taxon>
        <taxon>Peronosporomycetes</taxon>
        <taxon>Peronosporales</taxon>
        <taxon>Peronosporaceae</taxon>
        <taxon>Phytophthora</taxon>
    </lineage>
</organism>
<gene>
    <name evidence="2" type="ORF">GN244_ATG15279</name>
</gene>
<evidence type="ECO:0008006" key="4">
    <source>
        <dbReference type="Google" id="ProtNLM"/>
    </source>
</evidence>